<sequence length="622" mass="67868">MRRIISFFSFLLLVNAAVHAAQNPPSPPIEDLQQLGEAIDQVRATTRVPGVAVALLLPSGEAWTHTSGKADIAANKPVIDQTRFRVGSISKLLVGLAVMKLQEDGRLSLNDKLSDLAPEIEYDNPWEETYPLRLVHLLNHSSGWDAPHFVEQVGRPGKPISIREALAIHPHSRTSRWAPGTRTAYNNTGPLVAAYVVEKVAGLPYEEYIQRNFFDPLQMGDSGYFYSDDYRSHAATLYRGAQALPYWHLNNRAAGGLHSSLRDMNSLARMLLQRGALGDRRVLSASAIAATERPQHTLAAQAGLQLSWGLGNNVFHHNGVVFHGHEGSLPGASAILAYQPELGVAHVVMANSNGPAVTEIHRLIADYVTRDTAPPSVNSERAFTEADQSLSGYYRVASPVSEATAFLTDLVPWQLSVNSQRATIRPLVGAPPRQLLGGAGITFKQNTTGKIALVKVEGPLDGEVLHYGPQTLKRTGAFSAYAPLLVTLLWAVSAAIALLFMLVWLPRYLFGRIERGAQLTLRVWPLLTVVAMLVALLGAKLAAGGPIPFVLAGRVSIPSLMVFVGTLAFLLSALWSLRVWFRHRNHGMNRLVKYHATLLIVLNLLVALYLLGHGVIGMRLWA</sequence>
<dbReference type="SUPFAM" id="SSF56601">
    <property type="entry name" value="beta-lactamase/transpeptidase-like"/>
    <property type="match status" value="1"/>
</dbReference>
<evidence type="ECO:0000256" key="1">
    <source>
        <dbReference type="SAM" id="Phobius"/>
    </source>
</evidence>
<name>A0A1H3ZEQ6_9GAMM</name>
<dbReference type="STRING" id="658218.SAMN05216562_2356"/>
<dbReference type="Proteomes" id="UP000198658">
    <property type="component" value="Unassembled WGS sequence"/>
</dbReference>
<dbReference type="EMBL" id="FNQO01000002">
    <property type="protein sequence ID" value="SEA22160.1"/>
    <property type="molecule type" value="Genomic_DNA"/>
</dbReference>
<dbReference type="OrthoDB" id="119951at2"/>
<feature type="transmembrane region" description="Helical" evidence="1">
    <location>
        <begin position="598"/>
        <end position="621"/>
    </location>
</feature>
<evidence type="ECO:0000259" key="3">
    <source>
        <dbReference type="Pfam" id="PF00144"/>
    </source>
</evidence>
<feature type="transmembrane region" description="Helical" evidence="1">
    <location>
        <begin position="523"/>
        <end position="543"/>
    </location>
</feature>
<dbReference type="PANTHER" id="PTHR46825:SF9">
    <property type="entry name" value="BETA-LACTAMASE-RELATED DOMAIN-CONTAINING PROTEIN"/>
    <property type="match status" value="1"/>
</dbReference>
<dbReference type="InterPro" id="IPR001466">
    <property type="entry name" value="Beta-lactam-related"/>
</dbReference>
<gene>
    <name evidence="4" type="ORF">SAMN05216562_2356</name>
</gene>
<feature type="signal peptide" evidence="2">
    <location>
        <begin position="1"/>
        <end position="20"/>
    </location>
</feature>
<feature type="chain" id="PRO_5011719692" evidence="2">
    <location>
        <begin position="21"/>
        <end position="622"/>
    </location>
</feature>
<dbReference type="PANTHER" id="PTHR46825">
    <property type="entry name" value="D-ALANYL-D-ALANINE-CARBOXYPEPTIDASE/ENDOPEPTIDASE AMPH"/>
    <property type="match status" value="1"/>
</dbReference>
<accession>A0A1H3ZEQ6</accession>
<dbReference type="Gene3D" id="3.40.710.10">
    <property type="entry name" value="DD-peptidase/beta-lactamase superfamily"/>
    <property type="match status" value="1"/>
</dbReference>
<organism evidence="4 5">
    <name type="scientific">Microbulbifer marinus</name>
    <dbReference type="NCBI Taxonomy" id="658218"/>
    <lineage>
        <taxon>Bacteria</taxon>
        <taxon>Pseudomonadati</taxon>
        <taxon>Pseudomonadota</taxon>
        <taxon>Gammaproteobacteria</taxon>
        <taxon>Cellvibrionales</taxon>
        <taxon>Microbulbiferaceae</taxon>
        <taxon>Microbulbifer</taxon>
    </lineage>
</organism>
<feature type="transmembrane region" description="Helical" evidence="1">
    <location>
        <begin position="555"/>
        <end position="577"/>
    </location>
</feature>
<dbReference type="InterPro" id="IPR050491">
    <property type="entry name" value="AmpC-like"/>
</dbReference>
<evidence type="ECO:0000313" key="5">
    <source>
        <dbReference type="Proteomes" id="UP000198658"/>
    </source>
</evidence>
<dbReference type="InterPro" id="IPR012338">
    <property type="entry name" value="Beta-lactam/transpept-like"/>
</dbReference>
<feature type="transmembrane region" description="Helical" evidence="1">
    <location>
        <begin position="480"/>
        <end position="503"/>
    </location>
</feature>
<dbReference type="AlphaFoldDB" id="A0A1H3ZEQ6"/>
<dbReference type="Pfam" id="PF00144">
    <property type="entry name" value="Beta-lactamase"/>
    <property type="match status" value="1"/>
</dbReference>
<keyword evidence="5" id="KW-1185">Reference proteome</keyword>
<keyword evidence="1" id="KW-0472">Membrane</keyword>
<protein>
    <submittedName>
        <fullName evidence="4">CubicO group peptidase, beta-lactamase class C family</fullName>
    </submittedName>
</protein>
<evidence type="ECO:0000256" key="2">
    <source>
        <dbReference type="SAM" id="SignalP"/>
    </source>
</evidence>
<reference evidence="5" key="1">
    <citation type="submission" date="2016-10" db="EMBL/GenBank/DDBJ databases">
        <authorList>
            <person name="Varghese N."/>
            <person name="Submissions S."/>
        </authorList>
    </citation>
    <scope>NUCLEOTIDE SEQUENCE [LARGE SCALE GENOMIC DNA]</scope>
    <source>
        <strain evidence="5">CGMCC 1.10657</strain>
    </source>
</reference>
<dbReference type="RefSeq" id="WP_091388432.1">
    <property type="nucleotide sequence ID" value="NZ_FNQO01000002.1"/>
</dbReference>
<feature type="domain" description="Beta-lactamase-related" evidence="3">
    <location>
        <begin position="38"/>
        <end position="365"/>
    </location>
</feature>
<proteinExistence type="predicted"/>
<keyword evidence="1" id="KW-0812">Transmembrane</keyword>
<keyword evidence="2" id="KW-0732">Signal</keyword>
<evidence type="ECO:0000313" key="4">
    <source>
        <dbReference type="EMBL" id="SEA22160.1"/>
    </source>
</evidence>
<keyword evidence="1" id="KW-1133">Transmembrane helix</keyword>